<feature type="chain" id="PRO_5038977338" description="DUF3889 domain-containing protein" evidence="1">
    <location>
        <begin position="20"/>
        <end position="111"/>
    </location>
</feature>
<keyword evidence="1" id="KW-0732">Signal</keyword>
<dbReference type="EMBL" id="JACCBX010000005">
    <property type="protein sequence ID" value="NYE05913.1"/>
    <property type="molecule type" value="Genomic_DNA"/>
</dbReference>
<sequence length="111" mass="12932">MKKLLVCLMILFGCNSAYLPPFDDAAYAEQKPTPPYAKWSKVAMDKTKEKYPNAQIVDYLYVGRKNGDRTTTEKFKLWLKENQKEFGVYVDIEFTKETEQVVNVTYTETAR</sequence>
<protein>
    <recommendedName>
        <fullName evidence="4">DUF3889 domain-containing protein</fullName>
    </recommendedName>
</protein>
<comment type="caution">
    <text evidence="2">The sequence shown here is derived from an EMBL/GenBank/DDBJ whole genome shotgun (WGS) entry which is preliminary data.</text>
</comment>
<gene>
    <name evidence="2" type="ORF">F4694_002688</name>
</gene>
<dbReference type="Gene3D" id="3.10.450.390">
    <property type="entry name" value="Protein of unknown function DUF3889"/>
    <property type="match status" value="1"/>
</dbReference>
<dbReference type="AlphaFoldDB" id="A0A852TAW9"/>
<evidence type="ECO:0000256" key="1">
    <source>
        <dbReference type="SAM" id="SignalP"/>
    </source>
</evidence>
<proteinExistence type="predicted"/>
<dbReference type="Pfam" id="PF13028">
    <property type="entry name" value="DUF3889"/>
    <property type="match status" value="1"/>
</dbReference>
<name>A0A852TAW9_9BACI</name>
<dbReference type="InterPro" id="IPR024987">
    <property type="entry name" value="DUF3889"/>
</dbReference>
<evidence type="ECO:0000313" key="2">
    <source>
        <dbReference type="EMBL" id="NYE05913.1"/>
    </source>
</evidence>
<dbReference type="Proteomes" id="UP000548423">
    <property type="component" value="Unassembled WGS sequence"/>
</dbReference>
<organism evidence="2 3">
    <name type="scientific">Neobacillus niacini</name>
    <dbReference type="NCBI Taxonomy" id="86668"/>
    <lineage>
        <taxon>Bacteria</taxon>
        <taxon>Bacillati</taxon>
        <taxon>Bacillota</taxon>
        <taxon>Bacilli</taxon>
        <taxon>Bacillales</taxon>
        <taxon>Bacillaceae</taxon>
        <taxon>Neobacillus</taxon>
    </lineage>
</organism>
<reference evidence="3" key="2">
    <citation type="submission" date="2020-08" db="EMBL/GenBank/DDBJ databases">
        <title>The Agave Microbiome: Exploring the role of microbial communities in plant adaptations to desert environments.</title>
        <authorList>
            <person name="Partida-Martinez L.P."/>
        </authorList>
    </citation>
    <scope>NUCLEOTIDE SEQUENCE [LARGE SCALE GENOMIC DNA]</scope>
    <source>
        <strain evidence="3">AT2.8</strain>
    </source>
</reference>
<accession>A0A852TAW9</accession>
<reference evidence="3" key="1">
    <citation type="submission" date="2020-07" db="EMBL/GenBank/DDBJ databases">
        <authorList>
            <person name="Partida-Martinez L."/>
            <person name="Huntemann M."/>
            <person name="Clum A."/>
            <person name="Wang J."/>
            <person name="Palaniappan K."/>
            <person name="Ritter S."/>
            <person name="Chen I.-M."/>
            <person name="Stamatis D."/>
            <person name="Reddy T."/>
            <person name="O'Malley R."/>
            <person name="Daum C."/>
            <person name="Shapiro N."/>
            <person name="Ivanova N."/>
            <person name="Kyrpides N."/>
            <person name="Woyke T."/>
        </authorList>
    </citation>
    <scope>NUCLEOTIDE SEQUENCE [LARGE SCALE GENOMIC DNA]</scope>
    <source>
        <strain evidence="3">AT2.8</strain>
    </source>
</reference>
<evidence type="ECO:0000313" key="3">
    <source>
        <dbReference type="Proteomes" id="UP000548423"/>
    </source>
</evidence>
<evidence type="ECO:0008006" key="4">
    <source>
        <dbReference type="Google" id="ProtNLM"/>
    </source>
</evidence>
<feature type="signal peptide" evidence="1">
    <location>
        <begin position="1"/>
        <end position="19"/>
    </location>
</feature>